<organism evidence="3 5">
    <name type="scientific">Geomonas paludis</name>
    <dbReference type="NCBI Taxonomy" id="2740185"/>
    <lineage>
        <taxon>Bacteria</taxon>
        <taxon>Pseudomonadati</taxon>
        <taxon>Thermodesulfobacteriota</taxon>
        <taxon>Desulfuromonadia</taxon>
        <taxon>Geobacterales</taxon>
        <taxon>Geobacteraceae</taxon>
        <taxon>Geomonas</taxon>
    </lineage>
</organism>
<dbReference type="InterPro" id="IPR051398">
    <property type="entry name" value="Polysacch_Deacetylase"/>
</dbReference>
<dbReference type="PANTHER" id="PTHR34216">
    <property type="match status" value="1"/>
</dbReference>
<dbReference type="Proteomes" id="UP000568888">
    <property type="component" value="Unassembled WGS sequence"/>
</dbReference>
<dbReference type="GO" id="GO:0005975">
    <property type="term" value="P:carbohydrate metabolic process"/>
    <property type="evidence" value="ECO:0007669"/>
    <property type="project" value="InterPro"/>
</dbReference>
<evidence type="ECO:0000313" key="3">
    <source>
        <dbReference type="EMBL" id="GFO66048.1"/>
    </source>
</evidence>
<evidence type="ECO:0000313" key="6">
    <source>
        <dbReference type="Proteomes" id="UP000831485"/>
    </source>
</evidence>
<dbReference type="InterPro" id="IPR011330">
    <property type="entry name" value="Glyco_hydro/deAcase_b/a-brl"/>
</dbReference>
<dbReference type="RefSeq" id="WP_183350670.1">
    <property type="nucleotide sequence ID" value="NZ_BLXY01000016.1"/>
</dbReference>
<accession>A0A6V8N0M8</accession>
<reference evidence="4" key="3">
    <citation type="submission" date="2022-04" db="EMBL/GenBank/DDBJ databases">
        <authorList>
            <person name="Liu G."/>
        </authorList>
    </citation>
    <scope>NUCLEOTIDE SEQUENCE</scope>
    <source>
        <strain evidence="4">RG22</strain>
    </source>
</reference>
<keyword evidence="6" id="KW-1185">Reference proteome</keyword>
<evidence type="ECO:0000313" key="4">
    <source>
        <dbReference type="EMBL" id="UPU36776.1"/>
    </source>
</evidence>
<proteinExistence type="predicted"/>
<dbReference type="Pfam" id="PF01522">
    <property type="entry name" value="Polysacc_deac_1"/>
    <property type="match status" value="1"/>
</dbReference>
<dbReference type="CDD" id="cd10968">
    <property type="entry name" value="CE4_Mlr8448_like_5s"/>
    <property type="match status" value="1"/>
</dbReference>
<dbReference type="GO" id="GO:0016810">
    <property type="term" value="F:hydrolase activity, acting on carbon-nitrogen (but not peptide) bonds"/>
    <property type="evidence" value="ECO:0007669"/>
    <property type="project" value="InterPro"/>
</dbReference>
<evidence type="ECO:0000256" key="1">
    <source>
        <dbReference type="ARBA" id="ARBA00022729"/>
    </source>
</evidence>
<dbReference type="PANTHER" id="PTHR34216:SF7">
    <property type="entry name" value="POLY-BETA-1,6-N-ACETYL-D-GLUCOSAMINE N-DEACETYLASE"/>
    <property type="match status" value="1"/>
</dbReference>
<name>A0A6V8N0M8_9BACT</name>
<dbReference type="Gene3D" id="3.20.20.370">
    <property type="entry name" value="Glycoside hydrolase/deacetylase"/>
    <property type="match status" value="1"/>
</dbReference>
<dbReference type="EMBL" id="CP096574">
    <property type="protein sequence ID" value="UPU36776.1"/>
    <property type="molecule type" value="Genomic_DNA"/>
</dbReference>
<evidence type="ECO:0000313" key="5">
    <source>
        <dbReference type="Proteomes" id="UP000568888"/>
    </source>
</evidence>
<dbReference type="AlphaFoldDB" id="A0A6V8N0M8"/>
<sequence>MTVKLLVDMVHASRLHRLFAPFYGGHTSVLLLHRVLPGPQRGLPSDNLKVTPEFLDAFISGRKKAGWRFISLDHLVQDFDDCVAHGRNMVFTLDDGYRDNFDHARLVFGSHEVPFIVYVANSFPAGTADFWWYTLEEMLLAHRRIELECGAQRAALDLADPKAAFIAFKAIYQPLPAQEQAELMARLQERYPLAAAQERLAMTWDEVRELAADKFCTVGCHTVSHRSLAPLPREEAWRELLNSRAELEREVGRPVRHLAYPYGKAVDAGAREEELAREAGFASAVTTRVGNLHAGHRDHLLMLPRIPLYEGGKNGKLSEIFLSGMYSAATNGFRKVVTY</sequence>
<dbReference type="Proteomes" id="UP000831485">
    <property type="component" value="Chromosome"/>
</dbReference>
<feature type="domain" description="NodB homology" evidence="2">
    <location>
        <begin position="87"/>
        <end position="339"/>
    </location>
</feature>
<protein>
    <submittedName>
        <fullName evidence="4">Polysaccharide deacetylase family protein</fullName>
    </submittedName>
</protein>
<dbReference type="PROSITE" id="PS51677">
    <property type="entry name" value="NODB"/>
    <property type="match status" value="1"/>
</dbReference>
<keyword evidence="1" id="KW-0732">Signal</keyword>
<dbReference type="EMBL" id="BLXY01000016">
    <property type="protein sequence ID" value="GFO66048.1"/>
    <property type="molecule type" value="Genomic_DNA"/>
</dbReference>
<dbReference type="SUPFAM" id="SSF88713">
    <property type="entry name" value="Glycoside hydrolase/deacetylase"/>
    <property type="match status" value="1"/>
</dbReference>
<evidence type="ECO:0000259" key="2">
    <source>
        <dbReference type="PROSITE" id="PS51677"/>
    </source>
</evidence>
<reference evidence="5" key="1">
    <citation type="submission" date="2020-06" db="EMBL/GenBank/DDBJ databases">
        <title>Draft genomic sequecing of Geomonas sp. Red736.</title>
        <authorList>
            <person name="Itoh H."/>
            <person name="Xu Z.X."/>
            <person name="Ushijima N."/>
            <person name="Masuda Y."/>
            <person name="Shiratori Y."/>
            <person name="Senoo K."/>
        </authorList>
    </citation>
    <scope>NUCLEOTIDE SEQUENCE [LARGE SCALE GENOMIC DNA]</scope>
    <source>
        <strain evidence="5">Red736</strain>
    </source>
</reference>
<gene>
    <name evidence="3" type="ORF">GMPD_39670</name>
    <name evidence="4" type="ORF">M1B72_03430</name>
</gene>
<reference evidence="3" key="2">
    <citation type="journal article" date="2021" name="Int. J. Syst. Evol. Microbiol.">
        <title>Geomonas silvestris sp. nov., Geomonas paludis sp. nov. and Geomonas limicola sp. nov., isolated from terrestrial environments, and emended description of the genus Geomonas.</title>
        <authorList>
            <person name="Itoh H."/>
            <person name="Xu Z."/>
            <person name="Masuda Y."/>
            <person name="Ushijima N."/>
            <person name="Hayakawa C."/>
            <person name="Shiratori Y."/>
            <person name="Senoo K."/>
        </authorList>
    </citation>
    <scope>NUCLEOTIDE SEQUENCE</scope>
    <source>
        <strain evidence="3">Red736</strain>
    </source>
</reference>
<dbReference type="InterPro" id="IPR002509">
    <property type="entry name" value="NODB_dom"/>
</dbReference>